<dbReference type="InterPro" id="IPR027417">
    <property type="entry name" value="P-loop_NTPase"/>
</dbReference>
<keyword evidence="2" id="KW-0067">ATP-binding</keyword>
<dbReference type="AlphaFoldDB" id="A0A540VYG5"/>
<dbReference type="PANTHER" id="PTHR16305:SF28">
    <property type="entry name" value="GUANYLATE CYCLASE DOMAIN-CONTAINING PROTEIN"/>
    <property type="match status" value="1"/>
</dbReference>
<dbReference type="PROSITE" id="PS50043">
    <property type="entry name" value="HTH_LUXR_2"/>
    <property type="match status" value="1"/>
</dbReference>
<dbReference type="InterPro" id="IPR016032">
    <property type="entry name" value="Sig_transdc_resp-reg_C-effctor"/>
</dbReference>
<dbReference type="SMART" id="SM00421">
    <property type="entry name" value="HTH_LUXR"/>
    <property type="match status" value="1"/>
</dbReference>
<evidence type="ECO:0000313" key="5">
    <source>
        <dbReference type="Proteomes" id="UP000319103"/>
    </source>
</evidence>
<dbReference type="SUPFAM" id="SSF52540">
    <property type="entry name" value="P-loop containing nucleoside triphosphate hydrolases"/>
    <property type="match status" value="1"/>
</dbReference>
<name>A0A540VYG5_9ACTN</name>
<keyword evidence="1" id="KW-0547">Nucleotide-binding</keyword>
<dbReference type="OrthoDB" id="5378762at2"/>
<accession>A0A540VYG5</accession>
<dbReference type="Pfam" id="PF00196">
    <property type="entry name" value="GerE"/>
    <property type="match status" value="1"/>
</dbReference>
<dbReference type="Gene3D" id="3.40.50.300">
    <property type="entry name" value="P-loop containing nucleotide triphosphate hydrolases"/>
    <property type="match status" value="1"/>
</dbReference>
<dbReference type="PANTHER" id="PTHR16305">
    <property type="entry name" value="TESTICULAR SOLUBLE ADENYLYL CYCLASE"/>
    <property type="match status" value="1"/>
</dbReference>
<dbReference type="GO" id="GO:0004016">
    <property type="term" value="F:adenylate cyclase activity"/>
    <property type="evidence" value="ECO:0007669"/>
    <property type="project" value="TreeGrafter"/>
</dbReference>
<dbReference type="CDD" id="cd06170">
    <property type="entry name" value="LuxR_C_like"/>
    <property type="match status" value="1"/>
</dbReference>
<feature type="domain" description="HTH luxR-type" evidence="3">
    <location>
        <begin position="914"/>
        <end position="979"/>
    </location>
</feature>
<dbReference type="Gene3D" id="1.10.10.10">
    <property type="entry name" value="Winged helix-like DNA-binding domain superfamily/Winged helix DNA-binding domain"/>
    <property type="match status" value="1"/>
</dbReference>
<dbReference type="GO" id="GO:0006355">
    <property type="term" value="P:regulation of DNA-templated transcription"/>
    <property type="evidence" value="ECO:0007669"/>
    <property type="project" value="InterPro"/>
</dbReference>
<dbReference type="Pfam" id="PF13191">
    <property type="entry name" value="AAA_16"/>
    <property type="match status" value="1"/>
</dbReference>
<evidence type="ECO:0000256" key="2">
    <source>
        <dbReference type="ARBA" id="ARBA00022840"/>
    </source>
</evidence>
<gene>
    <name evidence="4" type="ORF">E6W39_05440</name>
</gene>
<dbReference type="SUPFAM" id="SSF46894">
    <property type="entry name" value="C-terminal effector domain of the bipartite response regulators"/>
    <property type="match status" value="1"/>
</dbReference>
<sequence length="998" mass="106612">MLITSPVVVGRGDELTLLDACLAAARQGEGRAVFLLGEAGIGKSRLAAECAYRAFSSGLAVLRGRAATTGATMPFRPIAEALLSYFRLGGPPQSPELVPYRSALGNLLPEWRTAEPAGEPASLFETAEAVLRLLLAIGRDLGQHRQPGCLLVIEDLHDAEAETLAVLEYLCDNLRNLPVCLVATLRPDADQAGELARTAALRRTAVLTELRPLTADEVRTMAAAALAIGDGQLPAEVADRLVRDAEGNPFVVEELLGGMVSAGGLSRGPAGDWQIRGDLGIDVPTTVVHSVAQRAARLSPAGRTMLERAAVLGRRFSLPVLKLVTGLDDRDLLVHLRAGIDAQLISPSGPVGDWYEFRHALTAEALLAQLLPSERAAIASQAADAVERAHPGLPGEWCPQVAALRLTAGDTRAAALRYAEAARAARAGGAVNSAVALLEQAHELLADPAAAADRTPVAEQLVYTLIETGQLDRALTLAEALPEAGPGALDAARTVALHTRLAWAAVTASRYQDAATRVQHVRGLLGGFDSAAQTPAVDVVEAYLVFAGVERTGTDRAAEAERLARRAAAGAEQAGLAEVACQAWDLLALFERRHGFDRADACLERGLALATEHGLTTWQVTLLLRLGANEFLRSGSSARLQRAHRAALRHGALVLMHTAEATLAIQAVLRGEYATARDLTDRCVEATARLRNADNHQLVLLTRAALAAHRGRRREMERELAEFRRWDGERSLQLPLVFGSRAVCALLEEDRREALGELDRALAWEDQNPSVFYLSGRYGLRPLLRALSGQADPAEHAAAAAHPAAALPWNRQFERLAHAVHEGRAGRTAAALEAVAEAGRAGAPFLMAHRLGLRLVAEAALADGWGDPVEWLRGAEEYFHTAAVPSVAGACRELLRRAGAAVPQRRTGTAAVPAELRRQGLTVREYEVFLLLLHRLGNQEIAQRLFISPRTVEKHVASLLAKTGRPHRAALCDHAAEVLRLLEPVPGPNHPTGLSTTS</sequence>
<evidence type="ECO:0000256" key="1">
    <source>
        <dbReference type="ARBA" id="ARBA00022741"/>
    </source>
</evidence>
<dbReference type="GO" id="GO:0005524">
    <property type="term" value="F:ATP binding"/>
    <property type="evidence" value="ECO:0007669"/>
    <property type="project" value="UniProtKB-KW"/>
</dbReference>
<evidence type="ECO:0000313" key="4">
    <source>
        <dbReference type="EMBL" id="TQF01799.1"/>
    </source>
</evidence>
<dbReference type="GO" id="GO:0005737">
    <property type="term" value="C:cytoplasm"/>
    <property type="evidence" value="ECO:0007669"/>
    <property type="project" value="TreeGrafter"/>
</dbReference>
<dbReference type="RefSeq" id="WP_141632522.1">
    <property type="nucleotide sequence ID" value="NZ_VIGB01000003.1"/>
</dbReference>
<dbReference type="Proteomes" id="UP000319103">
    <property type="component" value="Unassembled WGS sequence"/>
</dbReference>
<organism evidence="4 5">
    <name type="scientific">Kitasatospora acidiphila</name>
    <dbReference type="NCBI Taxonomy" id="2567942"/>
    <lineage>
        <taxon>Bacteria</taxon>
        <taxon>Bacillati</taxon>
        <taxon>Actinomycetota</taxon>
        <taxon>Actinomycetes</taxon>
        <taxon>Kitasatosporales</taxon>
        <taxon>Streptomycetaceae</taxon>
        <taxon>Kitasatospora</taxon>
    </lineage>
</organism>
<proteinExistence type="predicted"/>
<reference evidence="4 5" key="1">
    <citation type="submission" date="2019-06" db="EMBL/GenBank/DDBJ databases">
        <title>Description of Kitasatospora acidophila sp. nov. isolated from pine grove soil, and reclassification of Streptomyces novaecaesareae to Kitasatospora novaeceasareae comb. nov.</title>
        <authorList>
            <person name="Kim M.J."/>
        </authorList>
    </citation>
    <scope>NUCLEOTIDE SEQUENCE [LARGE SCALE GENOMIC DNA]</scope>
    <source>
        <strain evidence="4 5">MMS16-CNU292</strain>
    </source>
</reference>
<keyword evidence="5" id="KW-1185">Reference proteome</keyword>
<dbReference type="InterPro" id="IPR041664">
    <property type="entry name" value="AAA_16"/>
</dbReference>
<dbReference type="InterPro" id="IPR036388">
    <property type="entry name" value="WH-like_DNA-bd_sf"/>
</dbReference>
<evidence type="ECO:0000259" key="3">
    <source>
        <dbReference type="PROSITE" id="PS50043"/>
    </source>
</evidence>
<comment type="caution">
    <text evidence="4">The sequence shown here is derived from an EMBL/GenBank/DDBJ whole genome shotgun (WGS) entry which is preliminary data.</text>
</comment>
<dbReference type="EMBL" id="VIGB01000003">
    <property type="protein sequence ID" value="TQF01799.1"/>
    <property type="molecule type" value="Genomic_DNA"/>
</dbReference>
<dbReference type="PRINTS" id="PR00038">
    <property type="entry name" value="HTHLUXR"/>
</dbReference>
<protein>
    <submittedName>
        <fullName evidence="4">AAA family ATPase</fullName>
    </submittedName>
</protein>
<dbReference type="InterPro" id="IPR000792">
    <property type="entry name" value="Tscrpt_reg_LuxR_C"/>
</dbReference>
<dbReference type="GO" id="GO:0003677">
    <property type="term" value="F:DNA binding"/>
    <property type="evidence" value="ECO:0007669"/>
    <property type="project" value="InterPro"/>
</dbReference>